<feature type="region of interest" description="Disordered" evidence="1">
    <location>
        <begin position="33"/>
        <end position="58"/>
    </location>
</feature>
<gene>
    <name evidence="2" type="ORF">LSALG_LOCUS1449</name>
</gene>
<organism evidence="2 3">
    <name type="scientific">Lactuca saligna</name>
    <name type="common">Willowleaf lettuce</name>
    <dbReference type="NCBI Taxonomy" id="75948"/>
    <lineage>
        <taxon>Eukaryota</taxon>
        <taxon>Viridiplantae</taxon>
        <taxon>Streptophyta</taxon>
        <taxon>Embryophyta</taxon>
        <taxon>Tracheophyta</taxon>
        <taxon>Spermatophyta</taxon>
        <taxon>Magnoliopsida</taxon>
        <taxon>eudicotyledons</taxon>
        <taxon>Gunneridae</taxon>
        <taxon>Pentapetalae</taxon>
        <taxon>asterids</taxon>
        <taxon>campanulids</taxon>
        <taxon>Asterales</taxon>
        <taxon>Asteraceae</taxon>
        <taxon>Cichorioideae</taxon>
        <taxon>Cichorieae</taxon>
        <taxon>Lactucinae</taxon>
        <taxon>Lactuca</taxon>
    </lineage>
</organism>
<evidence type="ECO:0000313" key="3">
    <source>
        <dbReference type="Proteomes" id="UP001177003"/>
    </source>
</evidence>
<dbReference type="AlphaFoldDB" id="A0AA35V2F6"/>
<sequence>MHAVTRTEEVEYVKHILHTLVQWPRYAIKLVNKTPSKSNSGTGMSSNRGSPRIQVDDITTTSVYRPQFEEKHIAYQHEIIEHFQCDLVDMMLSMNPPHLDLNAIGPGPELELEPGPGPGPEPEPEPESESEPESEPEFESDIGSESESESETEPEPEFHTHDDLELCTSLSKLEQQSPQIQCVGFQVAEFFGNANVVNIFSTKGMYRRRVQVSIQYIEVLQLLLRGWLDFSVIHWFAM</sequence>
<reference evidence="2" key="1">
    <citation type="submission" date="2023-04" db="EMBL/GenBank/DDBJ databases">
        <authorList>
            <person name="Vijverberg K."/>
            <person name="Xiong W."/>
            <person name="Schranz E."/>
        </authorList>
    </citation>
    <scope>NUCLEOTIDE SEQUENCE</scope>
</reference>
<feature type="compositionally biased region" description="Acidic residues" evidence="1">
    <location>
        <begin position="122"/>
        <end position="155"/>
    </location>
</feature>
<dbReference type="EMBL" id="OX465086">
    <property type="protein sequence ID" value="CAI9260619.1"/>
    <property type="molecule type" value="Genomic_DNA"/>
</dbReference>
<dbReference type="Proteomes" id="UP001177003">
    <property type="component" value="Chromosome 0"/>
</dbReference>
<keyword evidence="3" id="KW-1185">Reference proteome</keyword>
<feature type="region of interest" description="Disordered" evidence="1">
    <location>
        <begin position="99"/>
        <end position="161"/>
    </location>
</feature>
<feature type="compositionally biased region" description="Polar residues" evidence="1">
    <location>
        <begin position="33"/>
        <end position="49"/>
    </location>
</feature>
<proteinExistence type="predicted"/>
<accession>A0AA35V2F6</accession>
<name>A0AA35V2F6_LACSI</name>
<protein>
    <submittedName>
        <fullName evidence="2">Uncharacterized protein</fullName>
    </submittedName>
</protein>
<evidence type="ECO:0000256" key="1">
    <source>
        <dbReference type="SAM" id="MobiDB-lite"/>
    </source>
</evidence>
<evidence type="ECO:0000313" key="2">
    <source>
        <dbReference type="EMBL" id="CAI9260619.1"/>
    </source>
</evidence>